<dbReference type="EMBL" id="LZEY01000012">
    <property type="protein sequence ID" value="OBU11146.1"/>
    <property type="molecule type" value="Genomic_DNA"/>
</dbReference>
<dbReference type="Proteomes" id="UP000092377">
    <property type="component" value="Unassembled WGS sequence"/>
</dbReference>
<dbReference type="OrthoDB" id="6466044at2"/>
<proteinExistence type="predicted"/>
<accession>A0A1B8HNT1</accession>
<dbReference type="RefSeq" id="WP_067401525.1">
    <property type="nucleotide sequence ID" value="NZ_LZEY01000012.1"/>
</dbReference>
<organism evidence="1 2">
    <name type="scientific">Morganella psychrotolerans</name>
    <dbReference type="NCBI Taxonomy" id="368603"/>
    <lineage>
        <taxon>Bacteria</taxon>
        <taxon>Pseudomonadati</taxon>
        <taxon>Pseudomonadota</taxon>
        <taxon>Gammaproteobacteria</taxon>
        <taxon>Enterobacterales</taxon>
        <taxon>Morganellaceae</taxon>
        <taxon>Morganella</taxon>
    </lineage>
</organism>
<reference evidence="2" key="1">
    <citation type="submission" date="2016-06" db="EMBL/GenBank/DDBJ databases">
        <authorList>
            <person name="Butler K."/>
        </authorList>
    </citation>
    <scope>NUCLEOTIDE SEQUENCE [LARGE SCALE GENOMIC DNA]</scope>
    <source>
        <strain evidence="2">GCSL-Mp20</strain>
    </source>
</reference>
<evidence type="ECO:0000313" key="1">
    <source>
        <dbReference type="EMBL" id="OBU11146.1"/>
    </source>
</evidence>
<evidence type="ECO:0000313" key="2">
    <source>
        <dbReference type="Proteomes" id="UP000092377"/>
    </source>
</evidence>
<comment type="caution">
    <text evidence="1">The sequence shown here is derived from an EMBL/GenBank/DDBJ whole genome shotgun (WGS) entry which is preliminary data.</text>
</comment>
<name>A0A1B8HNT1_9GAMM</name>
<protein>
    <submittedName>
        <fullName evidence="1">Uncharacterized protein</fullName>
    </submittedName>
</protein>
<dbReference type="AlphaFoldDB" id="A0A1B8HNT1"/>
<sequence>MTPQEAENGRRTIARECYHELDANRPLNDDKRRAILQSYLEEFTRMLTEYHFKRSVPALWLNVYVRMIEKEKKYG</sequence>
<gene>
    <name evidence="1" type="ORF">AYY18_04255</name>
</gene>
<keyword evidence="2" id="KW-1185">Reference proteome</keyword>